<feature type="signal peptide" evidence="1">
    <location>
        <begin position="1"/>
        <end position="35"/>
    </location>
</feature>
<accession>B8J7J2</accession>
<keyword evidence="3" id="KW-1185">Reference proteome</keyword>
<organism evidence="2 3">
    <name type="scientific">Anaeromyxobacter dehalogenans (strain ATCC BAA-258 / DSM 21875 / 2CP-1)</name>
    <dbReference type="NCBI Taxonomy" id="455488"/>
    <lineage>
        <taxon>Bacteria</taxon>
        <taxon>Pseudomonadati</taxon>
        <taxon>Myxococcota</taxon>
        <taxon>Myxococcia</taxon>
        <taxon>Myxococcales</taxon>
        <taxon>Cystobacterineae</taxon>
        <taxon>Anaeromyxobacteraceae</taxon>
        <taxon>Anaeromyxobacter</taxon>
    </lineage>
</organism>
<feature type="chain" id="PRO_5002874774" description="Outer membrane protein beta-barrel domain-containing protein" evidence="1">
    <location>
        <begin position="36"/>
        <end position="218"/>
    </location>
</feature>
<dbReference type="Proteomes" id="UP000007089">
    <property type="component" value="Chromosome"/>
</dbReference>
<protein>
    <recommendedName>
        <fullName evidence="4">Outer membrane protein beta-barrel domain-containing protein</fullName>
    </recommendedName>
</protein>
<evidence type="ECO:0000313" key="2">
    <source>
        <dbReference type="EMBL" id="ACL67172.1"/>
    </source>
</evidence>
<sequence>MTAAPVRATLAGMRPLAAACLAAVLAVTAAPAARADDEGLDAQVLALRVGAWIPAGPSMAGLEPGPEGELTLGVRLLSWLGAEMGAGVARPSSTSAAVRDAAGVARTVEPRLWDVPVGGGLRAFLAAGPVELSAAAGVAVHFVSAERDVASSATTAVTTEKEEDASLGGWAAVAAMVPVGRHTSLGVEGRFTVLRPHLFGERQRLDAFAAGLRIAQGF</sequence>
<dbReference type="HOGENOM" id="CLU_1264738_0_0_7"/>
<evidence type="ECO:0008006" key="4">
    <source>
        <dbReference type="Google" id="ProtNLM"/>
    </source>
</evidence>
<gene>
    <name evidence="2" type="ordered locus">A2cp1_3848</name>
</gene>
<name>B8J7J2_ANAD2</name>
<dbReference type="AlphaFoldDB" id="B8J7J2"/>
<dbReference type="KEGG" id="acp:A2cp1_3848"/>
<evidence type="ECO:0000313" key="3">
    <source>
        <dbReference type="Proteomes" id="UP000007089"/>
    </source>
</evidence>
<keyword evidence="1" id="KW-0732">Signal</keyword>
<dbReference type="EMBL" id="CP001359">
    <property type="protein sequence ID" value="ACL67172.1"/>
    <property type="molecule type" value="Genomic_DNA"/>
</dbReference>
<reference evidence="2" key="1">
    <citation type="submission" date="2009-01" db="EMBL/GenBank/DDBJ databases">
        <title>Complete sequence of Anaeromyxobacter dehalogenans 2CP-1.</title>
        <authorList>
            <consortium name="US DOE Joint Genome Institute"/>
            <person name="Lucas S."/>
            <person name="Copeland A."/>
            <person name="Lapidus A."/>
            <person name="Glavina del Rio T."/>
            <person name="Dalin E."/>
            <person name="Tice H."/>
            <person name="Bruce D."/>
            <person name="Goodwin L."/>
            <person name="Pitluck S."/>
            <person name="Saunders E."/>
            <person name="Brettin T."/>
            <person name="Detter J.C."/>
            <person name="Han C."/>
            <person name="Larimer F."/>
            <person name="Land M."/>
            <person name="Hauser L."/>
            <person name="Kyrpides N."/>
            <person name="Ovchinnikova G."/>
            <person name="Beliaev A.S."/>
            <person name="Richardson P."/>
        </authorList>
    </citation>
    <scope>NUCLEOTIDE SEQUENCE</scope>
    <source>
        <strain evidence="2">2CP-1</strain>
    </source>
</reference>
<proteinExistence type="predicted"/>
<evidence type="ECO:0000256" key="1">
    <source>
        <dbReference type="SAM" id="SignalP"/>
    </source>
</evidence>